<reference evidence="1" key="1">
    <citation type="submission" date="2014-11" db="EMBL/GenBank/DDBJ databases">
        <authorList>
            <person name="Amaro Gonzalez C."/>
        </authorList>
    </citation>
    <scope>NUCLEOTIDE SEQUENCE</scope>
</reference>
<proteinExistence type="predicted"/>
<sequence>MSFTATFTFSLDFDH</sequence>
<name>A0A0E9XJK8_ANGAN</name>
<reference evidence="1" key="2">
    <citation type="journal article" date="2015" name="Fish Shellfish Immunol.">
        <title>Early steps in the European eel (Anguilla anguilla)-Vibrio vulnificus interaction in the gills: Role of the RtxA13 toxin.</title>
        <authorList>
            <person name="Callol A."/>
            <person name="Pajuelo D."/>
            <person name="Ebbesson L."/>
            <person name="Teles M."/>
            <person name="MacKenzie S."/>
            <person name="Amaro C."/>
        </authorList>
    </citation>
    <scope>NUCLEOTIDE SEQUENCE</scope>
</reference>
<organism evidence="1">
    <name type="scientific">Anguilla anguilla</name>
    <name type="common">European freshwater eel</name>
    <name type="synonym">Muraena anguilla</name>
    <dbReference type="NCBI Taxonomy" id="7936"/>
    <lineage>
        <taxon>Eukaryota</taxon>
        <taxon>Metazoa</taxon>
        <taxon>Chordata</taxon>
        <taxon>Craniata</taxon>
        <taxon>Vertebrata</taxon>
        <taxon>Euteleostomi</taxon>
        <taxon>Actinopterygii</taxon>
        <taxon>Neopterygii</taxon>
        <taxon>Teleostei</taxon>
        <taxon>Anguilliformes</taxon>
        <taxon>Anguillidae</taxon>
        <taxon>Anguilla</taxon>
    </lineage>
</organism>
<dbReference type="EMBL" id="GBXM01005670">
    <property type="protein sequence ID" value="JAI02908.1"/>
    <property type="molecule type" value="Transcribed_RNA"/>
</dbReference>
<accession>A0A0E9XJK8</accession>
<protein>
    <submittedName>
        <fullName evidence="1">Uncharacterized protein</fullName>
    </submittedName>
</protein>
<evidence type="ECO:0000313" key="1">
    <source>
        <dbReference type="EMBL" id="JAI02908.1"/>
    </source>
</evidence>